<evidence type="ECO:0000313" key="4">
    <source>
        <dbReference type="Proteomes" id="UP001065549"/>
    </source>
</evidence>
<dbReference type="Proteomes" id="UP001065549">
    <property type="component" value="Unassembled WGS sequence"/>
</dbReference>
<evidence type="ECO:0000313" key="3">
    <source>
        <dbReference type="EMBL" id="MCU7379943.1"/>
    </source>
</evidence>
<keyword evidence="4" id="KW-1185">Reference proteome</keyword>
<dbReference type="PIRSF" id="PIRSF038959">
    <property type="entry name" value="SdpI"/>
    <property type="match status" value="1"/>
</dbReference>
<comment type="caution">
    <text evidence="3">The sequence shown here is derived from an EMBL/GenBank/DDBJ whole genome shotgun (WGS) entry which is preliminary data.</text>
</comment>
<dbReference type="PANTHER" id="PTHR37810">
    <property type="entry name" value="IMMUNITY PROTEIN SDPI"/>
    <property type="match status" value="1"/>
</dbReference>
<dbReference type="Pfam" id="PF13630">
    <property type="entry name" value="SdpI"/>
    <property type="match status" value="1"/>
</dbReference>
<feature type="transmembrane region" description="Helical" evidence="1">
    <location>
        <begin position="86"/>
        <end position="107"/>
    </location>
</feature>
<dbReference type="GO" id="GO:0009636">
    <property type="term" value="P:response to toxic substance"/>
    <property type="evidence" value="ECO:0007669"/>
    <property type="project" value="TreeGrafter"/>
</dbReference>
<evidence type="ECO:0000259" key="2">
    <source>
        <dbReference type="Pfam" id="PF07853"/>
    </source>
</evidence>
<feature type="transmembrane region" description="Helical" evidence="1">
    <location>
        <begin position="185"/>
        <end position="205"/>
    </location>
</feature>
<keyword evidence="1" id="KW-0472">Membrane</keyword>
<organism evidence="3 4">
    <name type="scientific">Hominibacterium faecale</name>
    <dbReference type="NCBI Taxonomy" id="2839743"/>
    <lineage>
        <taxon>Bacteria</taxon>
        <taxon>Bacillati</taxon>
        <taxon>Bacillota</taxon>
        <taxon>Clostridia</taxon>
        <taxon>Peptostreptococcales</taxon>
        <taxon>Anaerovoracaceae</taxon>
        <taxon>Hominibacterium</taxon>
    </lineage>
</organism>
<dbReference type="EMBL" id="JAOSHN010000007">
    <property type="protein sequence ID" value="MCU7379943.1"/>
    <property type="molecule type" value="Genomic_DNA"/>
</dbReference>
<evidence type="ECO:0000256" key="1">
    <source>
        <dbReference type="SAM" id="Phobius"/>
    </source>
</evidence>
<feature type="transmembrane region" description="Helical" evidence="1">
    <location>
        <begin position="113"/>
        <end position="132"/>
    </location>
</feature>
<feature type="transmembrane region" description="Helical" evidence="1">
    <location>
        <begin position="45"/>
        <end position="66"/>
    </location>
</feature>
<reference evidence="3" key="1">
    <citation type="submission" date="2022-09" db="EMBL/GenBank/DDBJ databases">
        <title>Culturomic study of gut microbiota in children with autism spectrum disorder.</title>
        <authorList>
            <person name="Efimov B.A."/>
            <person name="Chaplin A.V."/>
            <person name="Sokolova S.R."/>
            <person name="Pikina A.P."/>
            <person name="Korzhanova M."/>
            <person name="Belova V."/>
            <person name="Korostin D."/>
        </authorList>
    </citation>
    <scope>NUCLEOTIDE SEQUENCE</scope>
    <source>
        <strain evidence="3">ASD5510</strain>
    </source>
</reference>
<feature type="transmembrane region" description="Helical" evidence="1">
    <location>
        <begin position="161"/>
        <end position="179"/>
    </location>
</feature>
<protein>
    <submittedName>
        <fullName evidence="3">SdpI family protein</fullName>
    </submittedName>
</protein>
<keyword evidence="1" id="KW-1133">Transmembrane helix</keyword>
<gene>
    <name evidence="3" type="ORF">OBO34_16505</name>
</gene>
<feature type="domain" description="DUF1648" evidence="2">
    <location>
        <begin position="12"/>
        <end position="59"/>
    </location>
</feature>
<dbReference type="InterPro" id="IPR012867">
    <property type="entry name" value="DUF1648"/>
</dbReference>
<dbReference type="RefSeq" id="WP_148394569.1">
    <property type="nucleotide sequence ID" value="NZ_JAOSHN010000007.1"/>
</dbReference>
<dbReference type="PANTHER" id="PTHR37810:SF5">
    <property type="entry name" value="IMMUNITY PROTEIN SDPI"/>
    <property type="match status" value="1"/>
</dbReference>
<dbReference type="Pfam" id="PF07853">
    <property type="entry name" value="DUF1648"/>
    <property type="match status" value="1"/>
</dbReference>
<dbReference type="InterPro" id="IPR025962">
    <property type="entry name" value="SdpI/YhfL"/>
</dbReference>
<sequence length="208" mass="23380">MMKRSQTVLSVVLCLLPIVLGIILWDKLPQQMAIHFDTTGNPDNYASKALVVVGLPVFLAAVDALAIFTTNRDPKRERQPEVIRRLVFWICPVICNVAMPVTLFIALGKDIPIGMIIGSLVGVMIVIAGNYLPKCKQNYTIGIKLPWTLQNEDNWNYTHRTAGFVWVAAGILMIANAFLKIPYVTLILVFIMVAFPFIGSYRYYLKHQ</sequence>
<proteinExistence type="predicted"/>
<accession>A0A9J6QWS6</accession>
<name>A0A9J6QWS6_9FIRM</name>
<dbReference type="AlphaFoldDB" id="A0A9J6QWS6"/>
<keyword evidence="1" id="KW-0812">Transmembrane</keyword>
<dbReference type="InterPro" id="IPR026272">
    <property type="entry name" value="SdpI"/>
</dbReference>